<feature type="region of interest" description="Disordered" evidence="1">
    <location>
        <begin position="62"/>
        <end position="93"/>
    </location>
</feature>
<keyword evidence="2" id="KW-0472">Membrane</keyword>
<evidence type="ECO:0000259" key="3">
    <source>
        <dbReference type="Pfam" id="PF13462"/>
    </source>
</evidence>
<dbReference type="AlphaFoldDB" id="A0A1M7LHE5"/>
<organism evidence="4 5">
    <name type="scientific">Actinacidiphila paucisporea</name>
    <dbReference type="NCBI Taxonomy" id="310782"/>
    <lineage>
        <taxon>Bacteria</taxon>
        <taxon>Bacillati</taxon>
        <taxon>Actinomycetota</taxon>
        <taxon>Actinomycetes</taxon>
        <taxon>Kitasatosporales</taxon>
        <taxon>Streptomycetaceae</taxon>
        <taxon>Actinacidiphila</taxon>
    </lineage>
</organism>
<gene>
    <name evidence="4" type="ORF">SAMN05216499_11457</name>
</gene>
<dbReference type="InterPro" id="IPR036249">
    <property type="entry name" value="Thioredoxin-like_sf"/>
</dbReference>
<evidence type="ECO:0000256" key="2">
    <source>
        <dbReference type="SAM" id="Phobius"/>
    </source>
</evidence>
<dbReference type="SUPFAM" id="SSF52833">
    <property type="entry name" value="Thioredoxin-like"/>
    <property type="match status" value="1"/>
</dbReference>
<reference evidence="4 5" key="1">
    <citation type="submission" date="2016-11" db="EMBL/GenBank/DDBJ databases">
        <authorList>
            <person name="Jaros S."/>
            <person name="Januszkiewicz K."/>
            <person name="Wedrychowicz H."/>
        </authorList>
    </citation>
    <scope>NUCLEOTIDE SEQUENCE [LARGE SCALE GENOMIC DNA]</scope>
    <source>
        <strain evidence="4 5">CGMCC 4.2025</strain>
    </source>
</reference>
<protein>
    <submittedName>
        <fullName evidence="4">Protein-disulfide isomerase</fullName>
    </submittedName>
</protein>
<accession>A0A1M7LHE5</accession>
<evidence type="ECO:0000256" key="1">
    <source>
        <dbReference type="SAM" id="MobiDB-lite"/>
    </source>
</evidence>
<feature type="region of interest" description="Disordered" evidence="1">
    <location>
        <begin position="1"/>
        <end position="22"/>
    </location>
</feature>
<dbReference type="RefSeq" id="WP_235002317.1">
    <property type="nucleotide sequence ID" value="NZ_FRBI01000014.1"/>
</dbReference>
<dbReference type="InterPro" id="IPR012336">
    <property type="entry name" value="Thioredoxin-like_fold"/>
</dbReference>
<dbReference type="Gene3D" id="3.40.30.10">
    <property type="entry name" value="Glutaredoxin"/>
    <property type="match status" value="1"/>
</dbReference>
<dbReference type="Proteomes" id="UP000184111">
    <property type="component" value="Unassembled WGS sequence"/>
</dbReference>
<keyword evidence="2" id="KW-0812">Transmembrane</keyword>
<sequence length="287" mass="30005">MTESKGPDTPGGSAAPKKKRRSVVDRLRPYAIGVTAMVVVFGASAVIGAHVRGNKDVKVSEPSGAVAAARPPAAPPTDGASPSPAPAAGPKLAIPVRPTVPVTVTVYEDLRSPDSKAFHEEYEATFQQLLTTGQVTIDYRLVTVSDKQYGGSGALVAANAAACAQDQGRFSAFVGQVWKHQPSDPKVDGFASEKMMRKLADKAGKIQTASFDPCIEQRDHEGWVDKSQADFAASGFGTVPVVEVNGVAVKTVHTSLTPAKLRAQILKEAKRVIALQAVPTDTPALAG</sequence>
<dbReference type="Pfam" id="PF13462">
    <property type="entry name" value="Thioredoxin_4"/>
    <property type="match status" value="1"/>
</dbReference>
<keyword evidence="4" id="KW-0413">Isomerase</keyword>
<keyword evidence="5" id="KW-1185">Reference proteome</keyword>
<keyword evidence="2" id="KW-1133">Transmembrane helix</keyword>
<evidence type="ECO:0000313" key="4">
    <source>
        <dbReference type="EMBL" id="SHM77565.1"/>
    </source>
</evidence>
<feature type="domain" description="Thioredoxin-like fold" evidence="3">
    <location>
        <begin position="100"/>
        <end position="265"/>
    </location>
</feature>
<dbReference type="GO" id="GO:0016853">
    <property type="term" value="F:isomerase activity"/>
    <property type="evidence" value="ECO:0007669"/>
    <property type="project" value="UniProtKB-KW"/>
</dbReference>
<feature type="compositionally biased region" description="Low complexity" evidence="1">
    <location>
        <begin position="65"/>
        <end position="93"/>
    </location>
</feature>
<dbReference type="EMBL" id="FRBI01000014">
    <property type="protein sequence ID" value="SHM77565.1"/>
    <property type="molecule type" value="Genomic_DNA"/>
</dbReference>
<dbReference type="STRING" id="310782.SAMN05216499_11457"/>
<feature type="transmembrane region" description="Helical" evidence="2">
    <location>
        <begin position="27"/>
        <end position="51"/>
    </location>
</feature>
<evidence type="ECO:0000313" key="5">
    <source>
        <dbReference type="Proteomes" id="UP000184111"/>
    </source>
</evidence>
<name>A0A1M7LHE5_9ACTN</name>
<proteinExistence type="predicted"/>